<dbReference type="Pfam" id="PF13041">
    <property type="entry name" value="PPR_2"/>
    <property type="match status" value="1"/>
</dbReference>
<feature type="repeat" description="PPR" evidence="2">
    <location>
        <begin position="148"/>
        <end position="182"/>
    </location>
</feature>
<keyword evidence="4" id="KW-1185">Reference proteome</keyword>
<dbReference type="NCBIfam" id="TIGR00756">
    <property type="entry name" value="PPR"/>
    <property type="match status" value="1"/>
</dbReference>
<gene>
    <name evidence="3" type="ORF">CCMP2556_LOCUS12677</name>
</gene>
<dbReference type="Pfam" id="PF01535">
    <property type="entry name" value="PPR"/>
    <property type="match status" value="1"/>
</dbReference>
<dbReference type="InterPro" id="IPR011990">
    <property type="entry name" value="TPR-like_helical_dom_sf"/>
</dbReference>
<name>A0ABP0JR30_9DINO</name>
<dbReference type="PANTHER" id="PTHR47447">
    <property type="entry name" value="OS03G0856100 PROTEIN"/>
    <property type="match status" value="1"/>
</dbReference>
<dbReference type="EMBL" id="CAXAMN010006224">
    <property type="protein sequence ID" value="CAK9016917.1"/>
    <property type="molecule type" value="Genomic_DNA"/>
</dbReference>
<reference evidence="3 4" key="1">
    <citation type="submission" date="2024-02" db="EMBL/GenBank/DDBJ databases">
        <authorList>
            <person name="Chen Y."/>
            <person name="Shah S."/>
            <person name="Dougan E. K."/>
            <person name="Thang M."/>
            <person name="Chan C."/>
        </authorList>
    </citation>
    <scope>NUCLEOTIDE SEQUENCE [LARGE SCALE GENOMIC DNA]</scope>
</reference>
<evidence type="ECO:0000313" key="4">
    <source>
        <dbReference type="Proteomes" id="UP001642484"/>
    </source>
</evidence>
<dbReference type="InterPro" id="IPR002885">
    <property type="entry name" value="PPR_rpt"/>
</dbReference>
<protein>
    <recommendedName>
        <fullName evidence="5">Pentatricopeptide repeat-containing protein, chloroplastic</fullName>
    </recommendedName>
</protein>
<evidence type="ECO:0000313" key="3">
    <source>
        <dbReference type="EMBL" id="CAK9016917.1"/>
    </source>
</evidence>
<dbReference type="Proteomes" id="UP001642484">
    <property type="component" value="Unassembled WGS sequence"/>
</dbReference>
<dbReference type="PROSITE" id="PS51375">
    <property type="entry name" value="PPR"/>
    <property type="match status" value="2"/>
</dbReference>
<comment type="caution">
    <text evidence="3">The sequence shown here is derived from an EMBL/GenBank/DDBJ whole genome shotgun (WGS) entry which is preliminary data.</text>
</comment>
<evidence type="ECO:0008006" key="5">
    <source>
        <dbReference type="Google" id="ProtNLM"/>
    </source>
</evidence>
<keyword evidence="1" id="KW-0677">Repeat</keyword>
<accession>A0ABP0JR30</accession>
<dbReference type="Gene3D" id="1.25.40.10">
    <property type="entry name" value="Tetratricopeptide repeat domain"/>
    <property type="match status" value="3"/>
</dbReference>
<sequence length="709" mass="77422">MAWSPRLRDGTSEISALGRQSRWEAAIAKCVELYNEELQPGIVTYNSLLSALDKASQSVKALHLLQLLRSDSVTLQPDIVSFCSVASASSRGQDWPQSLHLLWVAKCEGLEPNTFTGNAAITALERGGQWHLAIESLIKALEHGPCPDRITFNTVITALGRSSRWEEAVAMLEELEKHKLEPNTVSFNSATAACAGGSSDSCQAWKVGFHLLRRGSSQIASFPEVQACSSALSACARAGCWQQALQTFSVMRHHGPFPDVAACGALLDAFDQAGLWPWSLWLLEQMWRPSGEKSLPRPDVAALTSAISACSMQIQWEKALHLLQSSRAKLDSPALYNAAAGACERGLQVDILLEIFRVMMETHLEADAITYLALISTCGKTQRWNEALLHFQSALHSSIAMSQSLMNSAISACEKGSSWLSAISLLHFEKLLMTPNIVSSSAVITASAANAQWLPSIRLLDDMRFWQLRPDLVALNSILDAAEASAQWLLATHSLIMMNTLRLHTGCMSLSAAIGSHEEAGWQLPGLLQRLETVYVDEIRHSQGTNEGMSSLSHLLEAEEILGSNDVMSWKGHQALHTLLCPALRRLIHLTRVGPGSRSQLWEPLLERQFSLGAGYTMRALLTLDFAATVWDGALLPRRELGRVNEEPVAESLPGFLAISMQNHQTCGRVIGYGGAELGALRPVFVQHDRSRHAERLALLSVIACLGAP</sequence>
<proteinExistence type="predicted"/>
<feature type="repeat" description="PPR" evidence="2">
    <location>
        <begin position="224"/>
        <end position="258"/>
    </location>
</feature>
<evidence type="ECO:0000256" key="2">
    <source>
        <dbReference type="PROSITE-ProRule" id="PRU00708"/>
    </source>
</evidence>
<organism evidence="3 4">
    <name type="scientific">Durusdinium trenchii</name>
    <dbReference type="NCBI Taxonomy" id="1381693"/>
    <lineage>
        <taxon>Eukaryota</taxon>
        <taxon>Sar</taxon>
        <taxon>Alveolata</taxon>
        <taxon>Dinophyceae</taxon>
        <taxon>Suessiales</taxon>
        <taxon>Symbiodiniaceae</taxon>
        <taxon>Durusdinium</taxon>
    </lineage>
</organism>
<evidence type="ECO:0000256" key="1">
    <source>
        <dbReference type="ARBA" id="ARBA00022737"/>
    </source>
</evidence>
<dbReference type="PANTHER" id="PTHR47447:SF17">
    <property type="entry name" value="OS12G0638900 PROTEIN"/>
    <property type="match status" value="1"/>
</dbReference>